<keyword evidence="4" id="KW-0808">Transferase</keyword>
<dbReference type="SMART" id="SM00562">
    <property type="entry name" value="NDK"/>
    <property type="match status" value="1"/>
</dbReference>
<evidence type="ECO:0000256" key="6">
    <source>
        <dbReference type="PROSITE-ProRule" id="PRU00706"/>
    </source>
</evidence>
<dbReference type="EMBL" id="MFLF01000013">
    <property type="protein sequence ID" value="OGG59608.1"/>
    <property type="molecule type" value="Genomic_DNA"/>
</dbReference>
<dbReference type="Pfam" id="PF00334">
    <property type="entry name" value="NDK"/>
    <property type="match status" value="2"/>
</dbReference>
<proteinExistence type="inferred from homology"/>
<name>A0A1F6DDV8_9BACT</name>
<evidence type="ECO:0000256" key="2">
    <source>
        <dbReference type="ARBA" id="ARBA00008142"/>
    </source>
</evidence>
<evidence type="ECO:0000313" key="8">
    <source>
        <dbReference type="EMBL" id="OGG59608.1"/>
    </source>
</evidence>
<gene>
    <name evidence="8" type="ORF">A3C89_00100</name>
</gene>
<dbReference type="InterPro" id="IPR036850">
    <property type="entry name" value="NDK-like_dom_sf"/>
</dbReference>
<evidence type="ECO:0000256" key="1">
    <source>
        <dbReference type="ARBA" id="ARBA00001946"/>
    </source>
</evidence>
<dbReference type="STRING" id="1798492.A3C89_00100"/>
<dbReference type="EC" id="2.7.4.6" evidence="3"/>
<dbReference type="InterPro" id="IPR034907">
    <property type="entry name" value="NDK-like_dom"/>
</dbReference>
<dbReference type="CDD" id="cd04413">
    <property type="entry name" value="NDPk_I"/>
    <property type="match status" value="1"/>
</dbReference>
<organism evidence="8 9">
    <name type="scientific">Candidatus Kaiserbacteria bacterium RIFCSPHIGHO2_02_FULL_50_50</name>
    <dbReference type="NCBI Taxonomy" id="1798492"/>
    <lineage>
        <taxon>Bacteria</taxon>
        <taxon>Candidatus Kaiseribacteriota</taxon>
    </lineage>
</organism>
<comment type="caution">
    <text evidence="8">The sequence shown here is derived from an EMBL/GenBank/DDBJ whole genome shotgun (WGS) entry which is preliminary data.</text>
</comment>
<evidence type="ECO:0000259" key="7">
    <source>
        <dbReference type="SMART" id="SM00562"/>
    </source>
</evidence>
<feature type="domain" description="Nucleoside diphosphate kinase-like" evidence="7">
    <location>
        <begin position="7"/>
        <end position="182"/>
    </location>
</feature>
<comment type="similarity">
    <text evidence="2 6">Belongs to the NDK family.</text>
</comment>
<evidence type="ECO:0000313" key="9">
    <source>
        <dbReference type="Proteomes" id="UP000178794"/>
    </source>
</evidence>
<keyword evidence="5" id="KW-0418">Kinase</keyword>
<accession>A0A1F6DDV8</accession>
<dbReference type="SUPFAM" id="SSF54919">
    <property type="entry name" value="Nucleoside diphosphate kinase, NDK"/>
    <property type="match status" value="1"/>
</dbReference>
<dbReference type="PROSITE" id="PS51374">
    <property type="entry name" value="NDPK_LIKE"/>
    <property type="match status" value="1"/>
</dbReference>
<evidence type="ECO:0000256" key="5">
    <source>
        <dbReference type="ARBA" id="ARBA00022777"/>
    </source>
</evidence>
<dbReference type="Gene3D" id="3.30.70.141">
    <property type="entry name" value="Nucleoside diphosphate kinase-like domain"/>
    <property type="match status" value="1"/>
</dbReference>
<evidence type="ECO:0000256" key="4">
    <source>
        <dbReference type="ARBA" id="ARBA00022679"/>
    </source>
</evidence>
<reference evidence="8 9" key="1">
    <citation type="journal article" date="2016" name="Nat. Commun.">
        <title>Thousands of microbial genomes shed light on interconnected biogeochemical processes in an aquifer system.</title>
        <authorList>
            <person name="Anantharaman K."/>
            <person name="Brown C.T."/>
            <person name="Hug L.A."/>
            <person name="Sharon I."/>
            <person name="Castelle C.J."/>
            <person name="Probst A.J."/>
            <person name="Thomas B.C."/>
            <person name="Singh A."/>
            <person name="Wilkins M.J."/>
            <person name="Karaoz U."/>
            <person name="Brodie E.L."/>
            <person name="Williams K.H."/>
            <person name="Hubbard S.S."/>
            <person name="Banfield J.F."/>
        </authorList>
    </citation>
    <scope>NUCLEOTIDE SEQUENCE [LARGE SCALE GENOMIC DNA]</scope>
</reference>
<protein>
    <recommendedName>
        <fullName evidence="3">nucleoside-diphosphate kinase</fullName>
        <ecNumber evidence="3">2.7.4.6</ecNumber>
    </recommendedName>
</protein>
<dbReference type="AlphaFoldDB" id="A0A1F6DDV8"/>
<sequence length="201" mass="22745">MQKKPHQERTFVILKPDTVQRSLMGEVVARFERVGLKFVGMKMIVPREEQLLKHYNKDDAWFLKKGTRIVADLEAAGLPVTKEPIEYGRDIINTIVHYMTAAPVLALVIEGNQSVAVVTKLVGTTEPATSDVGTIRGDFTLDSYGHSSYENRAVRNLVHCSESPEEAEREIAIWFEEAELMQYTTAQERIMYDVDLDGKSE</sequence>
<evidence type="ECO:0000256" key="3">
    <source>
        <dbReference type="ARBA" id="ARBA00012966"/>
    </source>
</evidence>
<dbReference type="PANTHER" id="PTHR11349">
    <property type="entry name" value="NUCLEOSIDE DIPHOSPHATE KINASE"/>
    <property type="match status" value="1"/>
</dbReference>
<dbReference type="Proteomes" id="UP000178794">
    <property type="component" value="Unassembled WGS sequence"/>
</dbReference>
<comment type="cofactor">
    <cofactor evidence="1">
        <name>Mg(2+)</name>
        <dbReference type="ChEBI" id="CHEBI:18420"/>
    </cofactor>
</comment>
<dbReference type="GO" id="GO:0004550">
    <property type="term" value="F:nucleoside diphosphate kinase activity"/>
    <property type="evidence" value="ECO:0007669"/>
    <property type="project" value="UniProtKB-EC"/>
</dbReference>
<comment type="caution">
    <text evidence="6">Lacks conserved residue(s) required for the propagation of feature annotation.</text>
</comment>